<evidence type="ECO:0000259" key="2">
    <source>
        <dbReference type="Pfam" id="PF00266"/>
    </source>
</evidence>
<gene>
    <name evidence="3" type="ORF">AAFC00_006505</name>
</gene>
<dbReference type="InterPro" id="IPR000192">
    <property type="entry name" value="Aminotrans_V_dom"/>
</dbReference>
<comment type="caution">
    <text evidence="3">The sequence shown here is derived from an EMBL/GenBank/DDBJ whole genome shotgun (WGS) entry which is preliminary data.</text>
</comment>
<dbReference type="PANTHER" id="PTHR43586">
    <property type="entry name" value="CYSTEINE DESULFURASE"/>
    <property type="match status" value="1"/>
</dbReference>
<dbReference type="RefSeq" id="XP_069199333.1">
    <property type="nucleotide sequence ID" value="XM_069346470.1"/>
</dbReference>
<feature type="domain" description="Aminotransferase class V" evidence="2">
    <location>
        <begin position="76"/>
        <end position="354"/>
    </location>
</feature>
<evidence type="ECO:0000313" key="4">
    <source>
        <dbReference type="Proteomes" id="UP001562354"/>
    </source>
</evidence>
<dbReference type="InterPro" id="IPR015422">
    <property type="entry name" value="PyrdxlP-dep_Trfase_small"/>
</dbReference>
<keyword evidence="4" id="KW-1185">Reference proteome</keyword>
<dbReference type="InterPro" id="IPR015421">
    <property type="entry name" value="PyrdxlP-dep_Trfase_major"/>
</dbReference>
<keyword evidence="1" id="KW-0663">Pyridoxal phosphate</keyword>
<dbReference type="Gene3D" id="3.90.1150.10">
    <property type="entry name" value="Aspartate Aminotransferase, domain 1"/>
    <property type="match status" value="1"/>
</dbReference>
<dbReference type="PANTHER" id="PTHR43586:SF8">
    <property type="entry name" value="CYSTEINE DESULFURASE 1, CHLOROPLASTIC"/>
    <property type="match status" value="1"/>
</dbReference>
<organism evidence="3 4">
    <name type="scientific">Neodothiora populina</name>
    <dbReference type="NCBI Taxonomy" id="2781224"/>
    <lineage>
        <taxon>Eukaryota</taxon>
        <taxon>Fungi</taxon>
        <taxon>Dikarya</taxon>
        <taxon>Ascomycota</taxon>
        <taxon>Pezizomycotina</taxon>
        <taxon>Dothideomycetes</taxon>
        <taxon>Dothideomycetidae</taxon>
        <taxon>Dothideales</taxon>
        <taxon>Dothioraceae</taxon>
        <taxon>Neodothiora</taxon>
    </lineage>
</organism>
<accession>A0ABR3PA86</accession>
<dbReference type="Gene3D" id="3.40.640.10">
    <property type="entry name" value="Type I PLP-dependent aspartate aminotransferase-like (Major domain)"/>
    <property type="match status" value="1"/>
</dbReference>
<evidence type="ECO:0000313" key="3">
    <source>
        <dbReference type="EMBL" id="KAL1303058.1"/>
    </source>
</evidence>
<sequence>MSTQTTSITSKISLASSAYDVENYRSLVPVVAETDILYLNASYQPPMNIRVRRAIDGYLDEALHEPHPKPMWQASGEETRALVGRYIGAPPESIAFTSDTTEGLNLFQRSLNLGKGDNVVVLDTEHPNHAYGWLALQETGLEVRQVPTNDRLYADASTFAPFVDENTKAIGISSIMFHSGQKNNVKDICDHFRPRGIHVLADITQEVGVGPINVTRTGVSAACFSFHKALGCPTGLGALYINPVVLEQIKQTPPIVGAGAISNLRADLLAMSGPLKCHKTTKRYEHLNLSLISLCAANAALRLLLDEMTPEGVEAHLRSLGRVLQDECKALGIQIIGEEDEAKRAPHLYVLKLLDLAWAEHFSRNSTYVSCYRLGVRVSLGFYNTEADIRKLGVVLRKGLEMGLPAC</sequence>
<dbReference type="GeneID" id="95980204"/>
<dbReference type="SUPFAM" id="SSF53383">
    <property type="entry name" value="PLP-dependent transferases"/>
    <property type="match status" value="1"/>
</dbReference>
<name>A0ABR3PA86_9PEZI</name>
<protein>
    <recommendedName>
        <fullName evidence="2">Aminotransferase class V domain-containing protein</fullName>
    </recommendedName>
</protein>
<evidence type="ECO:0000256" key="1">
    <source>
        <dbReference type="ARBA" id="ARBA00022898"/>
    </source>
</evidence>
<dbReference type="InterPro" id="IPR015424">
    <property type="entry name" value="PyrdxlP-dep_Trfase"/>
</dbReference>
<dbReference type="EMBL" id="JBFMKM010000010">
    <property type="protein sequence ID" value="KAL1303058.1"/>
    <property type="molecule type" value="Genomic_DNA"/>
</dbReference>
<dbReference type="Proteomes" id="UP001562354">
    <property type="component" value="Unassembled WGS sequence"/>
</dbReference>
<proteinExistence type="predicted"/>
<dbReference type="Pfam" id="PF00266">
    <property type="entry name" value="Aminotran_5"/>
    <property type="match status" value="1"/>
</dbReference>
<reference evidence="3 4" key="1">
    <citation type="submission" date="2024-07" db="EMBL/GenBank/DDBJ databases">
        <title>Draft sequence of the Neodothiora populina.</title>
        <authorList>
            <person name="Drown D.D."/>
            <person name="Schuette U.S."/>
            <person name="Buechlein A.B."/>
            <person name="Rusch D.R."/>
            <person name="Winton L.W."/>
            <person name="Adams G.A."/>
        </authorList>
    </citation>
    <scope>NUCLEOTIDE SEQUENCE [LARGE SCALE GENOMIC DNA]</scope>
    <source>
        <strain evidence="3 4">CPC 39397</strain>
    </source>
</reference>